<gene>
    <name evidence="1" type="ORF">LOK49_LG01G03418</name>
</gene>
<name>A0ACC0J2E3_9ERIC</name>
<protein>
    <submittedName>
        <fullName evidence="1">G-type lectin S-receptor-like serine/threonine-protein kinase</fullName>
    </submittedName>
</protein>
<evidence type="ECO:0000313" key="1">
    <source>
        <dbReference type="EMBL" id="KAI8032110.1"/>
    </source>
</evidence>
<dbReference type="Proteomes" id="UP001060215">
    <property type="component" value="Chromosome 1"/>
</dbReference>
<reference evidence="1 2" key="1">
    <citation type="journal article" date="2022" name="Plant J.">
        <title>Chromosome-level genome of Camellia lanceoleosa provides a valuable resource for understanding genome evolution and self-incompatibility.</title>
        <authorList>
            <person name="Gong W."/>
            <person name="Xiao S."/>
            <person name="Wang L."/>
            <person name="Liao Z."/>
            <person name="Chang Y."/>
            <person name="Mo W."/>
            <person name="Hu G."/>
            <person name="Li W."/>
            <person name="Zhao G."/>
            <person name="Zhu H."/>
            <person name="Hu X."/>
            <person name="Ji K."/>
            <person name="Xiang X."/>
            <person name="Song Q."/>
            <person name="Yuan D."/>
            <person name="Jin S."/>
            <person name="Zhang L."/>
        </authorList>
    </citation>
    <scope>NUCLEOTIDE SEQUENCE [LARGE SCALE GENOMIC DNA]</scope>
    <source>
        <strain evidence="1">SQ_2022a</strain>
    </source>
</reference>
<proteinExistence type="predicted"/>
<accession>A0ACC0J2E3</accession>
<dbReference type="EMBL" id="CM045758">
    <property type="protein sequence ID" value="KAI8032110.1"/>
    <property type="molecule type" value="Genomic_DNA"/>
</dbReference>
<comment type="caution">
    <text evidence="1">The sequence shown here is derived from an EMBL/GenBank/DDBJ whole genome shotgun (WGS) entry which is preliminary data.</text>
</comment>
<keyword evidence="2" id="KW-1185">Reference proteome</keyword>
<organism evidence="1 2">
    <name type="scientific">Camellia lanceoleosa</name>
    <dbReference type="NCBI Taxonomy" id="1840588"/>
    <lineage>
        <taxon>Eukaryota</taxon>
        <taxon>Viridiplantae</taxon>
        <taxon>Streptophyta</taxon>
        <taxon>Embryophyta</taxon>
        <taxon>Tracheophyta</taxon>
        <taxon>Spermatophyta</taxon>
        <taxon>Magnoliopsida</taxon>
        <taxon>eudicotyledons</taxon>
        <taxon>Gunneridae</taxon>
        <taxon>Pentapetalae</taxon>
        <taxon>asterids</taxon>
        <taxon>Ericales</taxon>
        <taxon>Theaceae</taxon>
        <taxon>Camellia</taxon>
    </lineage>
</organism>
<evidence type="ECO:0000313" key="2">
    <source>
        <dbReference type="Proteomes" id="UP001060215"/>
    </source>
</evidence>
<sequence length="204" mass="22264">MAPHTLSPLPTTASQSGKLASNIAGRGVSSATLDDSGNFILRNSTDLVWSTFDNPTNTLLPNQNFTSSKKLESGLFSFRLLISGNLTLQWNNSIVYWNSNPSSSAFVIMAYGSDYAEEADILRFLKLDSDENLRIYSSPKGSDPTVPNPSASSLGNEKGNGWKLHASIVVVVVIVTILCLVTLEEGLWWWCCRNNPKFGDLSTQ</sequence>